<dbReference type="AlphaFoldDB" id="A0A6I0LIV6"/>
<reference evidence="1 2" key="1">
    <citation type="journal article" date="2019" name="Nat. Med.">
        <title>A library of human gut bacterial isolates paired with longitudinal multiomics data enables mechanistic microbiome research.</title>
        <authorList>
            <person name="Poyet M."/>
            <person name="Groussin M."/>
            <person name="Gibbons S.M."/>
            <person name="Avila-Pacheco J."/>
            <person name="Jiang X."/>
            <person name="Kearney S.M."/>
            <person name="Perrotta A.R."/>
            <person name="Berdy B."/>
            <person name="Zhao S."/>
            <person name="Lieberman T.D."/>
            <person name="Swanson P.K."/>
            <person name="Smith M."/>
            <person name="Roesemann S."/>
            <person name="Alexander J.E."/>
            <person name="Rich S.A."/>
            <person name="Livny J."/>
            <person name="Vlamakis H."/>
            <person name="Clish C."/>
            <person name="Bullock K."/>
            <person name="Deik A."/>
            <person name="Scott J."/>
            <person name="Pierce K.A."/>
            <person name="Xavier R.J."/>
            <person name="Alm E.J."/>
        </authorList>
    </citation>
    <scope>NUCLEOTIDE SEQUENCE [LARGE SCALE GENOMIC DNA]</scope>
    <source>
        <strain evidence="1 2">BIOML-A3</strain>
    </source>
</reference>
<organism evidence="1 2">
    <name type="scientific">Bacteroides uniformis</name>
    <dbReference type="NCBI Taxonomy" id="820"/>
    <lineage>
        <taxon>Bacteria</taxon>
        <taxon>Pseudomonadati</taxon>
        <taxon>Bacteroidota</taxon>
        <taxon>Bacteroidia</taxon>
        <taxon>Bacteroidales</taxon>
        <taxon>Bacteroidaceae</taxon>
        <taxon>Bacteroides</taxon>
    </lineage>
</organism>
<evidence type="ECO:0008006" key="3">
    <source>
        <dbReference type="Google" id="ProtNLM"/>
    </source>
</evidence>
<protein>
    <recommendedName>
        <fullName evidence="3">Glycosyl transferase</fullName>
    </recommendedName>
</protein>
<sequence>MKYKVAQIIPYFGSWPKWIELYFYSCGRNPMVDFIFYTNCPLPKHRYANTIFYQCTFEEYKKLVEVRLSLDYSIEKSYKLCDLKPFLGAVHEPELKEYDFWGFGDLDVVHGNLGMLVNDKMLTQYDFITTHAFRVAGHFTLCRNNEYYRNLCFKIKNWQKGLVDNKNYGYDEMDWSWLVNPFERNIDRVHRHILSRLGLERNKCFNVLNRTLLKRKHLYEYDTTPNPRPWSERKYAIAWTYDVKSGKIITSNGRELPYLHFMCFKKTPFIPDDNYWHKGYWTLDEDFEKYREIKFDYQKVYGEL</sequence>
<dbReference type="Proteomes" id="UP000487989">
    <property type="component" value="Unassembled WGS sequence"/>
</dbReference>
<evidence type="ECO:0000313" key="2">
    <source>
        <dbReference type="Proteomes" id="UP000487989"/>
    </source>
</evidence>
<proteinExistence type="predicted"/>
<accession>A0A6I0LIV6</accession>
<name>A0A6I0LIV6_BACUN</name>
<evidence type="ECO:0000313" key="1">
    <source>
        <dbReference type="EMBL" id="KAB4252638.1"/>
    </source>
</evidence>
<dbReference type="EMBL" id="WCTJ01000018">
    <property type="protein sequence ID" value="KAB4252638.1"/>
    <property type="molecule type" value="Genomic_DNA"/>
</dbReference>
<gene>
    <name evidence="1" type="ORF">GAP48_12195</name>
</gene>
<dbReference type="Pfam" id="PF20330">
    <property type="entry name" value="DUF6625"/>
    <property type="match status" value="1"/>
</dbReference>
<dbReference type="InterPro" id="IPR046733">
    <property type="entry name" value="DUF6625"/>
</dbReference>
<comment type="caution">
    <text evidence="1">The sequence shown here is derived from an EMBL/GenBank/DDBJ whole genome shotgun (WGS) entry which is preliminary data.</text>
</comment>
<dbReference type="RefSeq" id="WP_151881697.1">
    <property type="nucleotide sequence ID" value="NZ_WCTH01000029.1"/>
</dbReference>